<name>X0XX52_9ZZZZ</name>
<protein>
    <submittedName>
        <fullName evidence="1">Uncharacterized protein</fullName>
    </submittedName>
</protein>
<feature type="non-terminal residue" evidence="1">
    <location>
        <position position="77"/>
    </location>
</feature>
<proteinExistence type="predicted"/>
<reference evidence="1" key="1">
    <citation type="journal article" date="2014" name="Front. Microbiol.">
        <title>High frequency of phylogenetically diverse reductive dehalogenase-homologous genes in deep subseafloor sedimentary metagenomes.</title>
        <authorList>
            <person name="Kawai M."/>
            <person name="Futagami T."/>
            <person name="Toyoda A."/>
            <person name="Takaki Y."/>
            <person name="Nishi S."/>
            <person name="Hori S."/>
            <person name="Arai W."/>
            <person name="Tsubouchi T."/>
            <person name="Morono Y."/>
            <person name="Uchiyama I."/>
            <person name="Ito T."/>
            <person name="Fujiyama A."/>
            <person name="Inagaki F."/>
            <person name="Takami H."/>
        </authorList>
    </citation>
    <scope>NUCLEOTIDE SEQUENCE</scope>
    <source>
        <strain evidence="1">Expedition CK06-06</strain>
    </source>
</reference>
<comment type="caution">
    <text evidence="1">The sequence shown here is derived from an EMBL/GenBank/DDBJ whole genome shotgun (WGS) entry which is preliminary data.</text>
</comment>
<dbReference type="AlphaFoldDB" id="X0XX52"/>
<dbReference type="EMBL" id="BARS01058380">
    <property type="protein sequence ID" value="GAG47944.1"/>
    <property type="molecule type" value="Genomic_DNA"/>
</dbReference>
<sequence>MGERDMFICKEDAKEYFGNKSFSAPMQKTNCDVCGKDKECYNIPYRVSMREIMKRGAETLTPQNIGVGVKIRQKQHP</sequence>
<evidence type="ECO:0000313" key="1">
    <source>
        <dbReference type="EMBL" id="GAG47944.1"/>
    </source>
</evidence>
<accession>X0XX52</accession>
<organism evidence="1">
    <name type="scientific">marine sediment metagenome</name>
    <dbReference type="NCBI Taxonomy" id="412755"/>
    <lineage>
        <taxon>unclassified sequences</taxon>
        <taxon>metagenomes</taxon>
        <taxon>ecological metagenomes</taxon>
    </lineage>
</organism>
<gene>
    <name evidence="1" type="ORF">S01H1_85166</name>
</gene>